<organism evidence="1">
    <name type="scientific">Arundo donax</name>
    <name type="common">Giant reed</name>
    <name type="synonym">Donax arundinaceus</name>
    <dbReference type="NCBI Taxonomy" id="35708"/>
    <lineage>
        <taxon>Eukaryota</taxon>
        <taxon>Viridiplantae</taxon>
        <taxon>Streptophyta</taxon>
        <taxon>Embryophyta</taxon>
        <taxon>Tracheophyta</taxon>
        <taxon>Spermatophyta</taxon>
        <taxon>Magnoliopsida</taxon>
        <taxon>Liliopsida</taxon>
        <taxon>Poales</taxon>
        <taxon>Poaceae</taxon>
        <taxon>PACMAD clade</taxon>
        <taxon>Arundinoideae</taxon>
        <taxon>Arundineae</taxon>
        <taxon>Arundo</taxon>
    </lineage>
</organism>
<name>A0A0A8YU18_ARUDO</name>
<accession>A0A0A8YU18</accession>
<evidence type="ECO:0000313" key="1">
    <source>
        <dbReference type="EMBL" id="JAD30559.1"/>
    </source>
</evidence>
<reference evidence="1" key="2">
    <citation type="journal article" date="2015" name="Data Brief">
        <title>Shoot transcriptome of the giant reed, Arundo donax.</title>
        <authorList>
            <person name="Barrero R.A."/>
            <person name="Guerrero F.D."/>
            <person name="Moolhuijzen P."/>
            <person name="Goolsby J.A."/>
            <person name="Tidwell J."/>
            <person name="Bellgard S.E."/>
            <person name="Bellgard M.I."/>
        </authorList>
    </citation>
    <scope>NUCLEOTIDE SEQUENCE</scope>
    <source>
        <tissue evidence="1">Shoot tissue taken approximately 20 cm above the soil surface</tissue>
    </source>
</reference>
<protein>
    <submittedName>
        <fullName evidence="1">Uncharacterized protein</fullName>
    </submittedName>
</protein>
<proteinExistence type="predicted"/>
<dbReference type="AlphaFoldDB" id="A0A0A8YU18"/>
<dbReference type="EMBL" id="GBRH01267336">
    <property type="protein sequence ID" value="JAD30559.1"/>
    <property type="molecule type" value="Transcribed_RNA"/>
</dbReference>
<sequence>MLIRWYNRNLFWELILSLI</sequence>
<reference evidence="1" key="1">
    <citation type="submission" date="2014-09" db="EMBL/GenBank/DDBJ databases">
        <authorList>
            <person name="Magalhaes I.L.F."/>
            <person name="Oliveira U."/>
            <person name="Santos F.R."/>
            <person name="Vidigal T.H.D.A."/>
            <person name="Brescovit A.D."/>
            <person name="Santos A.J."/>
        </authorList>
    </citation>
    <scope>NUCLEOTIDE SEQUENCE</scope>
    <source>
        <tissue evidence="1">Shoot tissue taken approximately 20 cm above the soil surface</tissue>
    </source>
</reference>